<dbReference type="AlphaFoldDB" id="A0A143PMH4"/>
<sequence length="138" mass="14224">MAAMSEPTDIVIDVDRSAATLPDGVIGLGSISADVQDGCRVFVHYNGPTDQLSGMCAGMAVLDPGASPHPPHRHPEEEILVIAGGTGEIDCDGTVTQVGPGSMMFCAGGVLHGIVNTGPVPLTFYWSKWSARPGLPTP</sequence>
<protein>
    <recommendedName>
        <fullName evidence="2">Cupin type-2 domain-containing protein</fullName>
    </recommendedName>
</protein>
<dbReference type="KEGG" id="abac:LuPra_02177"/>
<dbReference type="SUPFAM" id="SSF51182">
    <property type="entry name" value="RmlC-like cupins"/>
    <property type="match status" value="1"/>
</dbReference>
<reference evidence="4" key="2">
    <citation type="submission" date="2016-04" db="EMBL/GenBank/DDBJ databases">
        <title>First Complete Genome Sequence of a Subdivision 6 Acidobacterium.</title>
        <authorList>
            <person name="Huang S."/>
            <person name="Vieira S."/>
            <person name="Bunk B."/>
            <person name="Riedel T."/>
            <person name="Sproeer C."/>
            <person name="Overmann J."/>
        </authorList>
    </citation>
    <scope>NUCLEOTIDE SEQUENCE [LARGE SCALE GENOMIC DNA]</scope>
    <source>
        <strain evidence="4">DSM 100886 HEG_-6_39</strain>
    </source>
</reference>
<feature type="domain" description="Cupin type-2" evidence="2">
    <location>
        <begin position="59"/>
        <end position="126"/>
    </location>
</feature>
<keyword evidence="1" id="KW-0479">Metal-binding</keyword>
<dbReference type="InterPro" id="IPR014710">
    <property type="entry name" value="RmlC-like_jellyroll"/>
</dbReference>
<dbReference type="PANTHER" id="PTHR35848:SF6">
    <property type="entry name" value="CUPIN TYPE-2 DOMAIN-CONTAINING PROTEIN"/>
    <property type="match status" value="1"/>
</dbReference>
<proteinExistence type="predicted"/>
<evidence type="ECO:0000259" key="2">
    <source>
        <dbReference type="Pfam" id="PF07883"/>
    </source>
</evidence>
<organism evidence="3 4">
    <name type="scientific">Luteitalea pratensis</name>
    <dbReference type="NCBI Taxonomy" id="1855912"/>
    <lineage>
        <taxon>Bacteria</taxon>
        <taxon>Pseudomonadati</taxon>
        <taxon>Acidobacteriota</taxon>
        <taxon>Vicinamibacteria</taxon>
        <taxon>Vicinamibacterales</taxon>
        <taxon>Vicinamibacteraceae</taxon>
        <taxon>Luteitalea</taxon>
    </lineage>
</organism>
<accession>A0A143PMH4</accession>
<dbReference type="Gene3D" id="2.60.120.10">
    <property type="entry name" value="Jelly Rolls"/>
    <property type="match status" value="1"/>
</dbReference>
<dbReference type="PANTHER" id="PTHR35848">
    <property type="entry name" value="OXALATE-BINDING PROTEIN"/>
    <property type="match status" value="1"/>
</dbReference>
<evidence type="ECO:0000256" key="1">
    <source>
        <dbReference type="ARBA" id="ARBA00022723"/>
    </source>
</evidence>
<dbReference type="GO" id="GO:0046872">
    <property type="term" value="F:metal ion binding"/>
    <property type="evidence" value="ECO:0007669"/>
    <property type="project" value="UniProtKB-KW"/>
</dbReference>
<dbReference type="Proteomes" id="UP000076079">
    <property type="component" value="Chromosome"/>
</dbReference>
<gene>
    <name evidence="3" type="ORF">LuPra_02177</name>
</gene>
<dbReference type="InterPro" id="IPR013096">
    <property type="entry name" value="Cupin_2"/>
</dbReference>
<dbReference type="OrthoDB" id="118229at2"/>
<evidence type="ECO:0000313" key="3">
    <source>
        <dbReference type="EMBL" id="AMY08969.1"/>
    </source>
</evidence>
<dbReference type="InterPro" id="IPR051610">
    <property type="entry name" value="GPI/OXD"/>
</dbReference>
<dbReference type="EMBL" id="CP015136">
    <property type="protein sequence ID" value="AMY08969.1"/>
    <property type="molecule type" value="Genomic_DNA"/>
</dbReference>
<dbReference type="InterPro" id="IPR011051">
    <property type="entry name" value="RmlC_Cupin_sf"/>
</dbReference>
<dbReference type="STRING" id="1855912.LuPra_02177"/>
<dbReference type="Pfam" id="PF07883">
    <property type="entry name" value="Cupin_2"/>
    <property type="match status" value="1"/>
</dbReference>
<reference evidence="3 4" key="1">
    <citation type="journal article" date="2016" name="Genome Announc.">
        <title>First Complete Genome Sequence of a Subdivision 6 Acidobacterium Strain.</title>
        <authorList>
            <person name="Huang S."/>
            <person name="Vieira S."/>
            <person name="Bunk B."/>
            <person name="Riedel T."/>
            <person name="Sproer C."/>
            <person name="Overmann J."/>
        </authorList>
    </citation>
    <scope>NUCLEOTIDE SEQUENCE [LARGE SCALE GENOMIC DNA]</scope>
    <source>
        <strain evidence="4">DSM 100886 HEG_-6_39</strain>
    </source>
</reference>
<evidence type="ECO:0000313" key="4">
    <source>
        <dbReference type="Proteomes" id="UP000076079"/>
    </source>
</evidence>
<keyword evidence="4" id="KW-1185">Reference proteome</keyword>
<name>A0A143PMH4_LUTPR</name>